<accession>Q0RL36</accession>
<dbReference type="HOGENOM" id="CLU_2990117_0_0_11"/>
<organism evidence="1 2">
    <name type="scientific">Frankia alni (strain DSM 45986 / CECT 9034 / ACN14a)</name>
    <dbReference type="NCBI Taxonomy" id="326424"/>
    <lineage>
        <taxon>Bacteria</taxon>
        <taxon>Bacillati</taxon>
        <taxon>Actinomycetota</taxon>
        <taxon>Actinomycetes</taxon>
        <taxon>Frankiales</taxon>
        <taxon>Frankiaceae</taxon>
        <taxon>Frankia</taxon>
    </lineage>
</organism>
<dbReference type="KEGG" id="fal:FRAAL3125"/>
<name>Q0RL36_FRAAA</name>
<dbReference type="EMBL" id="CT573213">
    <property type="protein sequence ID" value="CAJ61769.1"/>
    <property type="molecule type" value="Genomic_DNA"/>
</dbReference>
<gene>
    <name evidence="1" type="ordered locus">FRAAL3125</name>
</gene>
<sequence length="57" mass="6655">MLRCCPPMPRRWSRRRERAWPRAAVPPGGPLVRPGSVLSGWIDRTVMTESRHEYIIL</sequence>
<keyword evidence="2" id="KW-1185">Reference proteome</keyword>
<protein>
    <submittedName>
        <fullName evidence="1">Uncharacterized protein</fullName>
    </submittedName>
</protein>
<reference evidence="1 2" key="1">
    <citation type="journal article" date="2007" name="Genome Res.">
        <title>Genome characteristics of facultatively symbiotic Frankia sp. strains reflect host range and host plant biogeography.</title>
        <authorList>
            <person name="Normand P."/>
            <person name="Lapierre P."/>
            <person name="Tisa L.S."/>
            <person name="Gogarten J.P."/>
            <person name="Alloisio N."/>
            <person name="Bagnarol E."/>
            <person name="Bassi C.A."/>
            <person name="Berry A.M."/>
            <person name="Bickhart D.M."/>
            <person name="Choisne N."/>
            <person name="Couloux A."/>
            <person name="Cournoyer B."/>
            <person name="Cruveiller S."/>
            <person name="Daubin V."/>
            <person name="Demange N."/>
            <person name="Francino M.P."/>
            <person name="Goltsman E."/>
            <person name="Huang Y."/>
            <person name="Kopp O.R."/>
            <person name="Labarre L."/>
            <person name="Lapidus A."/>
            <person name="Lavire C."/>
            <person name="Marechal J."/>
            <person name="Martinez M."/>
            <person name="Mastronunzio J.E."/>
            <person name="Mullin B.C."/>
            <person name="Niemann J."/>
            <person name="Pujic P."/>
            <person name="Rawnsley T."/>
            <person name="Rouy Z."/>
            <person name="Schenowitz C."/>
            <person name="Sellstedt A."/>
            <person name="Tavares F."/>
            <person name="Tomkins J.P."/>
            <person name="Vallenet D."/>
            <person name="Valverde C."/>
            <person name="Wall L.G."/>
            <person name="Wang Y."/>
            <person name="Medigue C."/>
            <person name="Benson D.R."/>
        </authorList>
    </citation>
    <scope>NUCLEOTIDE SEQUENCE [LARGE SCALE GENOMIC DNA]</scope>
    <source>
        <strain evidence="2">DSM 45986 / CECT 9034 / ACN14a</strain>
    </source>
</reference>
<dbReference type="STRING" id="326424.FRAAL3125"/>
<dbReference type="Proteomes" id="UP000000657">
    <property type="component" value="Chromosome"/>
</dbReference>
<proteinExistence type="predicted"/>
<evidence type="ECO:0000313" key="2">
    <source>
        <dbReference type="Proteomes" id="UP000000657"/>
    </source>
</evidence>
<dbReference type="AlphaFoldDB" id="Q0RL36"/>
<evidence type="ECO:0000313" key="1">
    <source>
        <dbReference type="EMBL" id="CAJ61769.1"/>
    </source>
</evidence>